<gene>
    <name evidence="2" type="primary">20353935</name>
    <name evidence="1" type="ORF">GGTG_13477</name>
</gene>
<reference evidence="1" key="2">
    <citation type="submission" date="2010-07" db="EMBL/GenBank/DDBJ databases">
        <authorList>
            <consortium name="The Broad Institute Genome Sequencing Platform"/>
            <consortium name="Broad Institute Genome Sequencing Center for Infectious Disease"/>
            <person name="Ma L.-J."/>
            <person name="Dead R."/>
            <person name="Young S."/>
            <person name="Zeng Q."/>
            <person name="Koehrsen M."/>
            <person name="Alvarado L."/>
            <person name="Berlin A."/>
            <person name="Chapman S.B."/>
            <person name="Chen Z."/>
            <person name="Freedman E."/>
            <person name="Gellesch M."/>
            <person name="Goldberg J."/>
            <person name="Griggs A."/>
            <person name="Gujja S."/>
            <person name="Heilman E.R."/>
            <person name="Heiman D."/>
            <person name="Hepburn T."/>
            <person name="Howarth C."/>
            <person name="Jen D."/>
            <person name="Larson L."/>
            <person name="Mehta T."/>
            <person name="Neiman D."/>
            <person name="Pearson M."/>
            <person name="Roberts A."/>
            <person name="Saif S."/>
            <person name="Shea T."/>
            <person name="Shenoy N."/>
            <person name="Sisk P."/>
            <person name="Stolte C."/>
            <person name="Sykes S."/>
            <person name="Walk T."/>
            <person name="White J."/>
            <person name="Yandava C."/>
            <person name="Haas B."/>
            <person name="Nusbaum C."/>
            <person name="Birren B."/>
        </authorList>
    </citation>
    <scope>NUCLEOTIDE SEQUENCE</scope>
    <source>
        <strain evidence="1">R3-111a-1</strain>
    </source>
</reference>
<dbReference type="EMBL" id="GL385408">
    <property type="protein sequence ID" value="EJT68971.1"/>
    <property type="molecule type" value="Genomic_DNA"/>
</dbReference>
<reference evidence="2" key="4">
    <citation type="journal article" date="2015" name="G3 (Bethesda)">
        <title>Genome sequences of three phytopathogenic species of the Magnaporthaceae family of fungi.</title>
        <authorList>
            <person name="Okagaki L.H."/>
            <person name="Nunes C.C."/>
            <person name="Sailsbery J."/>
            <person name="Clay B."/>
            <person name="Brown D."/>
            <person name="John T."/>
            <person name="Oh Y."/>
            <person name="Young N."/>
            <person name="Fitzgerald M."/>
            <person name="Haas B.J."/>
            <person name="Zeng Q."/>
            <person name="Young S."/>
            <person name="Adiconis X."/>
            <person name="Fan L."/>
            <person name="Levin J.Z."/>
            <person name="Mitchell T.K."/>
            <person name="Okubara P.A."/>
            <person name="Farman M.L."/>
            <person name="Kohn L.M."/>
            <person name="Birren B."/>
            <person name="Ma L.-J."/>
            <person name="Dean R.A."/>
        </authorList>
    </citation>
    <scope>NUCLEOTIDE SEQUENCE</scope>
    <source>
        <strain evidence="2">R3-111a-1</strain>
    </source>
</reference>
<protein>
    <submittedName>
        <fullName evidence="1 2">Uncharacterized protein</fullName>
    </submittedName>
</protein>
<evidence type="ECO:0000313" key="2">
    <source>
        <dbReference type="EnsemblFungi" id="EJT68971"/>
    </source>
</evidence>
<accession>J3PIZ5</accession>
<dbReference type="Proteomes" id="UP000006039">
    <property type="component" value="Unassembled WGS sequence"/>
</dbReference>
<evidence type="ECO:0000313" key="1">
    <source>
        <dbReference type="EMBL" id="EJT68971.1"/>
    </source>
</evidence>
<dbReference type="RefSeq" id="XP_009229647.1">
    <property type="nucleotide sequence ID" value="XM_009231383.1"/>
</dbReference>
<dbReference type="GeneID" id="20353935"/>
<reference evidence="2" key="5">
    <citation type="submission" date="2018-04" db="UniProtKB">
        <authorList>
            <consortium name="EnsemblFungi"/>
        </authorList>
    </citation>
    <scope>IDENTIFICATION</scope>
    <source>
        <strain evidence="2">R3-111a-1</strain>
    </source>
</reference>
<dbReference type="VEuPathDB" id="FungiDB:GGTG_13477"/>
<reference evidence="3" key="1">
    <citation type="submission" date="2010-07" db="EMBL/GenBank/DDBJ databases">
        <title>The genome sequence of Gaeumannomyces graminis var. tritici strain R3-111a-1.</title>
        <authorList>
            <consortium name="The Broad Institute Genome Sequencing Platform"/>
            <person name="Ma L.-J."/>
            <person name="Dead R."/>
            <person name="Young S."/>
            <person name="Zeng Q."/>
            <person name="Koehrsen M."/>
            <person name="Alvarado L."/>
            <person name="Berlin A."/>
            <person name="Chapman S.B."/>
            <person name="Chen Z."/>
            <person name="Freedman E."/>
            <person name="Gellesch M."/>
            <person name="Goldberg J."/>
            <person name="Griggs A."/>
            <person name="Gujja S."/>
            <person name="Heilman E.R."/>
            <person name="Heiman D."/>
            <person name="Hepburn T."/>
            <person name="Howarth C."/>
            <person name="Jen D."/>
            <person name="Larson L."/>
            <person name="Mehta T."/>
            <person name="Neiman D."/>
            <person name="Pearson M."/>
            <person name="Roberts A."/>
            <person name="Saif S."/>
            <person name="Shea T."/>
            <person name="Shenoy N."/>
            <person name="Sisk P."/>
            <person name="Stolte C."/>
            <person name="Sykes S."/>
            <person name="Walk T."/>
            <person name="White J."/>
            <person name="Yandava C."/>
            <person name="Haas B."/>
            <person name="Nusbaum C."/>
            <person name="Birren B."/>
        </authorList>
    </citation>
    <scope>NUCLEOTIDE SEQUENCE [LARGE SCALE GENOMIC DNA]</scope>
    <source>
        <strain evidence="3">R3-111a-1</strain>
    </source>
</reference>
<proteinExistence type="predicted"/>
<organism evidence="1">
    <name type="scientific">Gaeumannomyces tritici (strain R3-111a-1)</name>
    <name type="common">Wheat and barley take-all root rot fungus</name>
    <name type="synonym">Gaeumannomyces graminis var. tritici</name>
    <dbReference type="NCBI Taxonomy" id="644352"/>
    <lineage>
        <taxon>Eukaryota</taxon>
        <taxon>Fungi</taxon>
        <taxon>Dikarya</taxon>
        <taxon>Ascomycota</taxon>
        <taxon>Pezizomycotina</taxon>
        <taxon>Sordariomycetes</taxon>
        <taxon>Sordariomycetidae</taxon>
        <taxon>Magnaporthales</taxon>
        <taxon>Magnaporthaceae</taxon>
        <taxon>Gaeumannomyces</taxon>
    </lineage>
</organism>
<evidence type="ECO:0000313" key="3">
    <source>
        <dbReference type="Proteomes" id="UP000006039"/>
    </source>
</evidence>
<dbReference type="EnsemblFungi" id="EJT68971">
    <property type="protein sequence ID" value="EJT68971"/>
    <property type="gene ID" value="GGTG_13477"/>
</dbReference>
<dbReference type="AlphaFoldDB" id="J3PIZ5"/>
<sequence length="227" mass="25378">MPSMPPPQERPTVPRPKSIELRLVERFMGWKAPFLPMTVNRRDSKAGHMSRPLLPILLDDSPCPNHQRPLPPGVKKLVTRAQAAAGPLTPNDNNDVHIHKLLPSHTPREEVSWEGTGLENFQWIGMSKEMMRAQNVLVEQTLNTLCTEGGWRLDVYREWRFGKVVGLFLLGATTPLGPFPGWPPPTLFIVHGRSGKFQVGVAAKKVLGVVSDMRVLDGTAWTGSRRF</sequence>
<dbReference type="HOGENOM" id="CLU_1219751_0_0_1"/>
<keyword evidence="3" id="KW-1185">Reference proteome</keyword>
<reference evidence="1" key="3">
    <citation type="submission" date="2010-09" db="EMBL/GenBank/DDBJ databases">
        <title>Annotation of Gaeumannomyces graminis var. tritici R3-111a-1.</title>
        <authorList>
            <consortium name="The Broad Institute Genome Sequencing Platform"/>
            <person name="Ma L.-J."/>
            <person name="Dead R."/>
            <person name="Young S.K."/>
            <person name="Zeng Q."/>
            <person name="Gargeya S."/>
            <person name="Fitzgerald M."/>
            <person name="Haas B."/>
            <person name="Abouelleil A."/>
            <person name="Alvarado L."/>
            <person name="Arachchi H.M."/>
            <person name="Berlin A."/>
            <person name="Brown A."/>
            <person name="Chapman S.B."/>
            <person name="Chen Z."/>
            <person name="Dunbar C."/>
            <person name="Freedman E."/>
            <person name="Gearin G."/>
            <person name="Gellesch M."/>
            <person name="Goldberg J."/>
            <person name="Griggs A."/>
            <person name="Gujja S."/>
            <person name="Heiman D."/>
            <person name="Howarth C."/>
            <person name="Larson L."/>
            <person name="Lui A."/>
            <person name="MacDonald P.J.P."/>
            <person name="Mehta T."/>
            <person name="Montmayeur A."/>
            <person name="Murphy C."/>
            <person name="Neiman D."/>
            <person name="Pearson M."/>
            <person name="Priest M."/>
            <person name="Roberts A."/>
            <person name="Saif S."/>
            <person name="Shea T."/>
            <person name="Shenoy N."/>
            <person name="Sisk P."/>
            <person name="Stolte C."/>
            <person name="Sykes S."/>
            <person name="Yandava C."/>
            <person name="Wortman J."/>
            <person name="Nusbaum C."/>
            <person name="Birren B."/>
        </authorList>
    </citation>
    <scope>NUCLEOTIDE SEQUENCE</scope>
    <source>
        <strain evidence="1">R3-111a-1</strain>
    </source>
</reference>
<name>J3PIZ5_GAET3</name>